<feature type="transmembrane region" description="Helical" evidence="5">
    <location>
        <begin position="405"/>
        <end position="423"/>
    </location>
</feature>
<dbReference type="Pfam" id="PF07690">
    <property type="entry name" value="MFS_1"/>
    <property type="match status" value="1"/>
</dbReference>
<feature type="transmembrane region" description="Helical" evidence="5">
    <location>
        <begin position="320"/>
        <end position="337"/>
    </location>
</feature>
<evidence type="ECO:0000256" key="1">
    <source>
        <dbReference type="ARBA" id="ARBA00004141"/>
    </source>
</evidence>
<feature type="domain" description="Major facilitator superfamily (MFS) profile" evidence="6">
    <location>
        <begin position="26"/>
        <end position="494"/>
    </location>
</feature>
<comment type="subcellular location">
    <subcellularLocation>
        <location evidence="1">Membrane</location>
        <topology evidence="1">Multi-pass membrane protein</topology>
    </subcellularLocation>
</comment>
<feature type="transmembrane region" description="Helical" evidence="5">
    <location>
        <begin position="349"/>
        <end position="369"/>
    </location>
</feature>
<name>A0AAN7P1F1_9COLE</name>
<protein>
    <recommendedName>
        <fullName evidence="6">Major facilitator superfamily (MFS) profile domain-containing protein</fullName>
    </recommendedName>
</protein>
<feature type="transmembrane region" description="Helical" evidence="5">
    <location>
        <begin position="145"/>
        <end position="163"/>
    </location>
</feature>
<comment type="caution">
    <text evidence="7">The sequence shown here is derived from an EMBL/GenBank/DDBJ whole genome shotgun (WGS) entry which is preliminary data.</text>
</comment>
<evidence type="ECO:0000256" key="5">
    <source>
        <dbReference type="SAM" id="Phobius"/>
    </source>
</evidence>
<feature type="transmembrane region" description="Helical" evidence="5">
    <location>
        <begin position="381"/>
        <end position="399"/>
    </location>
</feature>
<organism evidence="7 8">
    <name type="scientific">Aquatica leii</name>
    <dbReference type="NCBI Taxonomy" id="1421715"/>
    <lineage>
        <taxon>Eukaryota</taxon>
        <taxon>Metazoa</taxon>
        <taxon>Ecdysozoa</taxon>
        <taxon>Arthropoda</taxon>
        <taxon>Hexapoda</taxon>
        <taxon>Insecta</taxon>
        <taxon>Pterygota</taxon>
        <taxon>Neoptera</taxon>
        <taxon>Endopterygota</taxon>
        <taxon>Coleoptera</taxon>
        <taxon>Polyphaga</taxon>
        <taxon>Elateriformia</taxon>
        <taxon>Elateroidea</taxon>
        <taxon>Lampyridae</taxon>
        <taxon>Luciolinae</taxon>
        <taxon>Aquatica</taxon>
    </lineage>
</organism>
<evidence type="ECO:0000313" key="8">
    <source>
        <dbReference type="Proteomes" id="UP001353858"/>
    </source>
</evidence>
<feature type="transmembrane region" description="Helical" evidence="5">
    <location>
        <begin position="231"/>
        <end position="252"/>
    </location>
</feature>
<keyword evidence="8" id="KW-1185">Reference proteome</keyword>
<keyword evidence="2 5" id="KW-0812">Transmembrane</keyword>
<accession>A0AAN7P1F1</accession>
<gene>
    <name evidence="7" type="ORF">RN001_016200</name>
</gene>
<dbReference type="PROSITE" id="PS50850">
    <property type="entry name" value="MFS"/>
    <property type="match status" value="1"/>
</dbReference>
<evidence type="ECO:0000313" key="7">
    <source>
        <dbReference type="EMBL" id="KAK4872076.1"/>
    </source>
</evidence>
<dbReference type="SUPFAM" id="SSF103473">
    <property type="entry name" value="MFS general substrate transporter"/>
    <property type="match status" value="1"/>
</dbReference>
<feature type="transmembrane region" description="Helical" evidence="5">
    <location>
        <begin position="118"/>
        <end position="138"/>
    </location>
</feature>
<feature type="transmembrane region" description="Helical" evidence="5">
    <location>
        <begin position="444"/>
        <end position="464"/>
    </location>
</feature>
<feature type="transmembrane region" description="Helical" evidence="5">
    <location>
        <begin position="204"/>
        <end position="225"/>
    </location>
</feature>
<dbReference type="AlphaFoldDB" id="A0AAN7P1F1"/>
<feature type="transmembrane region" description="Helical" evidence="5">
    <location>
        <begin position="25"/>
        <end position="45"/>
    </location>
</feature>
<evidence type="ECO:0000256" key="3">
    <source>
        <dbReference type="ARBA" id="ARBA00022989"/>
    </source>
</evidence>
<feature type="transmembrane region" description="Helical" evidence="5">
    <location>
        <begin position="470"/>
        <end position="489"/>
    </location>
</feature>
<dbReference type="InterPro" id="IPR011701">
    <property type="entry name" value="MFS"/>
</dbReference>
<dbReference type="GO" id="GO:0022857">
    <property type="term" value="F:transmembrane transporter activity"/>
    <property type="evidence" value="ECO:0007669"/>
    <property type="project" value="InterPro"/>
</dbReference>
<dbReference type="PANTHER" id="PTHR24064">
    <property type="entry name" value="SOLUTE CARRIER FAMILY 22 MEMBER"/>
    <property type="match status" value="1"/>
</dbReference>
<dbReference type="InterPro" id="IPR036259">
    <property type="entry name" value="MFS_trans_sf"/>
</dbReference>
<proteinExistence type="predicted"/>
<feature type="transmembrane region" description="Helical" evidence="5">
    <location>
        <begin position="169"/>
        <end position="192"/>
    </location>
</feature>
<dbReference type="InterPro" id="IPR020846">
    <property type="entry name" value="MFS_dom"/>
</dbReference>
<evidence type="ECO:0000256" key="2">
    <source>
        <dbReference type="ARBA" id="ARBA00022692"/>
    </source>
</evidence>
<reference evidence="8" key="1">
    <citation type="submission" date="2023-01" db="EMBL/GenBank/DDBJ databases">
        <title>Key to firefly adult light organ development and bioluminescence: homeobox transcription factors regulate luciferase expression and transportation to peroxisome.</title>
        <authorList>
            <person name="Fu X."/>
        </authorList>
    </citation>
    <scope>NUCLEOTIDE SEQUENCE [LARGE SCALE GENOMIC DNA]</scope>
</reference>
<sequence>MQSTETLDMIDVDTMLWHVGDFGRYQYMLISLFSLINAFSAFHYFGQTFISLVPEHRCKNLNKNLTHTSYLACSTKIIHPNETIELPCVSGWDYNSTYGYISLIQELNWVCKDDWKPVLGQSVFFIGSVLGSLGFGVLADHIGRLHVLVISNLFVVFGNLLTLLSSDAIVFGISRFIAGCATDSNFVMMYIIVMEYIRPSMRTFGLNLCIGVFYCLSCMAVPWVAVLLGHWKWFLLMISLPHLSILAFYLLVPESAQWLISKGKTEKAIICFERIAQINKKQVNQKVFDTLRGYANVHIKKNGPETFFGLIKTPKLRRKTFILMFKSMVMTLGYDAISRNINGFGLSPFLIFTISSSTILPACGFILAFQDKAGRKALASGALFISGLFTAGAGLILAISAVPNTVVPVIFAIISRLSINVAYNSGAQYAVELIPTVVRGQGVSAIHVIGYAASFFSPHILYLSNIWQPFPEVVLGILLVVGAVACLFLPETLNRTLPVTLEDGENFGEDERIFEFSCFNRNKTESTQTLSPKQNDKKYVI</sequence>
<keyword evidence="4 5" id="KW-0472">Membrane</keyword>
<keyword evidence="3 5" id="KW-1133">Transmembrane helix</keyword>
<evidence type="ECO:0000259" key="6">
    <source>
        <dbReference type="PROSITE" id="PS50850"/>
    </source>
</evidence>
<dbReference type="GO" id="GO:0016020">
    <property type="term" value="C:membrane"/>
    <property type="evidence" value="ECO:0007669"/>
    <property type="project" value="UniProtKB-SubCell"/>
</dbReference>
<dbReference type="EMBL" id="JARPUR010000008">
    <property type="protein sequence ID" value="KAK4872076.1"/>
    <property type="molecule type" value="Genomic_DNA"/>
</dbReference>
<dbReference type="Gene3D" id="1.20.1250.20">
    <property type="entry name" value="MFS general substrate transporter like domains"/>
    <property type="match status" value="1"/>
</dbReference>
<evidence type="ECO:0000256" key="4">
    <source>
        <dbReference type="ARBA" id="ARBA00023136"/>
    </source>
</evidence>
<dbReference type="Proteomes" id="UP001353858">
    <property type="component" value="Unassembled WGS sequence"/>
</dbReference>